<dbReference type="Proteomes" id="UP000261284">
    <property type="component" value="Unassembled WGS sequence"/>
</dbReference>
<dbReference type="GO" id="GO:0046872">
    <property type="term" value="F:metal ion binding"/>
    <property type="evidence" value="ECO:0007669"/>
    <property type="project" value="UniProtKB-KW"/>
</dbReference>
<comment type="cofactor">
    <cofactor evidence="2">
        <name>Mn(2+)</name>
        <dbReference type="ChEBI" id="CHEBI:29035"/>
    </cofactor>
    <text evidence="2">The Mn(2+) ion enhances activity.</text>
</comment>
<feature type="binding site" evidence="2">
    <location>
        <position position="396"/>
    </location>
    <ligand>
        <name>Mn(2+)</name>
        <dbReference type="ChEBI" id="CHEBI:29035"/>
        <label>2</label>
    </ligand>
</feature>
<dbReference type="Pfam" id="PF01546">
    <property type="entry name" value="Peptidase_M20"/>
    <property type="match status" value="1"/>
</dbReference>
<keyword evidence="2" id="KW-0464">Manganese</keyword>
<gene>
    <name evidence="4" type="ORF">DXN05_18105</name>
</gene>
<dbReference type="SUPFAM" id="SSF55031">
    <property type="entry name" value="Bacterial exopeptidase dimerisation domain"/>
    <property type="match status" value="1"/>
</dbReference>
<dbReference type="AlphaFoldDB" id="A0A3E1NG22"/>
<dbReference type="Gene3D" id="3.30.70.360">
    <property type="match status" value="1"/>
</dbReference>
<dbReference type="Gene3D" id="3.40.630.10">
    <property type="entry name" value="Zn peptidases"/>
    <property type="match status" value="1"/>
</dbReference>
<dbReference type="InterPro" id="IPR002933">
    <property type="entry name" value="Peptidase_M20"/>
</dbReference>
<feature type="binding site" evidence="2">
    <location>
        <position position="165"/>
    </location>
    <ligand>
        <name>Mn(2+)</name>
        <dbReference type="ChEBI" id="CHEBI:29035"/>
        <label>2</label>
    </ligand>
</feature>
<dbReference type="GO" id="GO:0016787">
    <property type="term" value="F:hydrolase activity"/>
    <property type="evidence" value="ECO:0007669"/>
    <property type="project" value="UniProtKB-KW"/>
</dbReference>
<dbReference type="PIRSF" id="PIRSF005962">
    <property type="entry name" value="Pept_M20D_amidohydro"/>
    <property type="match status" value="1"/>
</dbReference>
<evidence type="ECO:0000256" key="2">
    <source>
        <dbReference type="PIRSR" id="PIRSR005962-1"/>
    </source>
</evidence>
<protein>
    <submittedName>
        <fullName evidence="4">Amidohydrolase</fullName>
    </submittedName>
</protein>
<evidence type="ECO:0000313" key="5">
    <source>
        <dbReference type="Proteomes" id="UP000261284"/>
    </source>
</evidence>
<name>A0A3E1NG22_9BACT</name>
<feature type="binding site" evidence="2">
    <location>
        <position position="197"/>
    </location>
    <ligand>
        <name>Mn(2+)</name>
        <dbReference type="ChEBI" id="CHEBI:29035"/>
        <label>2</label>
    </ligand>
</feature>
<evidence type="ECO:0000256" key="1">
    <source>
        <dbReference type="ARBA" id="ARBA00022801"/>
    </source>
</evidence>
<dbReference type="SUPFAM" id="SSF53187">
    <property type="entry name" value="Zn-dependent exopeptidases"/>
    <property type="match status" value="1"/>
</dbReference>
<dbReference type="NCBIfam" id="TIGR01891">
    <property type="entry name" value="amidohydrolases"/>
    <property type="match status" value="1"/>
</dbReference>
<keyword evidence="1 4" id="KW-0378">Hydrolase</keyword>
<keyword evidence="2" id="KW-0479">Metal-binding</keyword>
<feature type="domain" description="Peptidase M20 dimerisation" evidence="3">
    <location>
        <begin position="220"/>
        <end position="319"/>
    </location>
</feature>
<proteinExistence type="predicted"/>
<accession>A0A3E1NG22</accession>
<keyword evidence="5" id="KW-1185">Reference proteome</keyword>
<sequence length="445" mass="48622">MKCLFQKPKSWNRSCFVYWLNVTGECNKQRKQTCIAEMEEQLFDKLVAIRRRLHQFPELSFTEFKTSALVAAELRGLDIPVITVAQTGLIGTLQKGEGPTVLLRADMDALPVQEDSGVSFPSLTEGAMHACGHDLHVAMLLGAAHLLKQQDFTGTVRFVFQPAEESPLRSPEPGKSGGQLMMESGELAGADAVLGLHVNPLLPTGQLEYKTGEALACVGNFVIRIHGKGGHPGAMKHVIDPVAVAGALIPAAHALVGVQPDPPIAVLAITHVETLAKPSFNVVPNSMLLQGSLRAVQIADYQSIVARLRTLLQQLEERYNCRIELEFTAYYPGLLNDAGIHDLLSPVRKRLFGEENMVAGQDYLVGEDFSFYSRAMPGQFYFLGAQTEENHTYWLHHPKVTFNEDCIKYGAPFLAEGALQLLQTLKPGEQVNKPGIGFTAVAAQG</sequence>
<dbReference type="InterPro" id="IPR036264">
    <property type="entry name" value="Bact_exopeptidase_dim_dom"/>
</dbReference>
<dbReference type="InterPro" id="IPR017439">
    <property type="entry name" value="Amidohydrolase"/>
</dbReference>
<feature type="binding site" evidence="2">
    <location>
        <position position="131"/>
    </location>
    <ligand>
        <name>Mn(2+)</name>
        <dbReference type="ChEBI" id="CHEBI:29035"/>
        <label>2</label>
    </ligand>
</feature>
<comment type="caution">
    <text evidence="4">The sequence shown here is derived from an EMBL/GenBank/DDBJ whole genome shotgun (WGS) entry which is preliminary data.</text>
</comment>
<dbReference type="EMBL" id="QTJU01000007">
    <property type="protein sequence ID" value="RFM26899.1"/>
    <property type="molecule type" value="Genomic_DNA"/>
</dbReference>
<feature type="binding site" evidence="2">
    <location>
        <position position="133"/>
    </location>
    <ligand>
        <name>Mn(2+)</name>
        <dbReference type="ChEBI" id="CHEBI:29035"/>
        <label>2</label>
    </ligand>
</feature>
<reference evidence="4 5" key="1">
    <citation type="submission" date="2018-08" db="EMBL/GenBank/DDBJ databases">
        <title>Chitinophagaceae sp. K23C18032701, a novel bacterium isolated from forest soil.</title>
        <authorList>
            <person name="Wang C."/>
        </authorList>
    </citation>
    <scope>NUCLEOTIDE SEQUENCE [LARGE SCALE GENOMIC DNA]</scope>
    <source>
        <strain evidence="4 5">K23C18032701</strain>
    </source>
</reference>
<evidence type="ECO:0000259" key="3">
    <source>
        <dbReference type="Pfam" id="PF07687"/>
    </source>
</evidence>
<dbReference type="InterPro" id="IPR011650">
    <property type="entry name" value="Peptidase_M20_dimer"/>
</dbReference>
<evidence type="ECO:0000313" key="4">
    <source>
        <dbReference type="EMBL" id="RFM26899.1"/>
    </source>
</evidence>
<dbReference type="Pfam" id="PF07687">
    <property type="entry name" value="M20_dimer"/>
    <property type="match status" value="1"/>
</dbReference>
<dbReference type="PANTHER" id="PTHR11014">
    <property type="entry name" value="PEPTIDASE M20 FAMILY MEMBER"/>
    <property type="match status" value="1"/>
</dbReference>
<organism evidence="4 5">
    <name type="scientific">Deminuibacter soli</name>
    <dbReference type="NCBI Taxonomy" id="2291815"/>
    <lineage>
        <taxon>Bacteria</taxon>
        <taxon>Pseudomonadati</taxon>
        <taxon>Bacteroidota</taxon>
        <taxon>Chitinophagia</taxon>
        <taxon>Chitinophagales</taxon>
        <taxon>Chitinophagaceae</taxon>
        <taxon>Deminuibacter</taxon>
    </lineage>
</organism>
<dbReference type="CDD" id="cd03886">
    <property type="entry name" value="M20_Acy1"/>
    <property type="match status" value="1"/>
</dbReference>
<dbReference type="PANTHER" id="PTHR11014:SF63">
    <property type="entry name" value="METALLOPEPTIDASE, PUTATIVE (AFU_ORTHOLOGUE AFUA_6G09600)-RELATED"/>
    <property type="match status" value="1"/>
</dbReference>